<proteinExistence type="predicted"/>
<name>A0A0F9I2M8_9ZZZZ</name>
<gene>
    <name evidence="2" type="ORF">LCGC14_1928210</name>
</gene>
<keyword evidence="1" id="KW-1133">Transmembrane helix</keyword>
<keyword evidence="1" id="KW-0812">Transmembrane</keyword>
<reference evidence="2" key="1">
    <citation type="journal article" date="2015" name="Nature">
        <title>Complex archaea that bridge the gap between prokaryotes and eukaryotes.</title>
        <authorList>
            <person name="Spang A."/>
            <person name="Saw J.H."/>
            <person name="Jorgensen S.L."/>
            <person name="Zaremba-Niedzwiedzka K."/>
            <person name="Martijn J."/>
            <person name="Lind A.E."/>
            <person name="van Eijk R."/>
            <person name="Schleper C."/>
            <person name="Guy L."/>
            <person name="Ettema T.J."/>
        </authorList>
    </citation>
    <scope>NUCLEOTIDE SEQUENCE</scope>
</reference>
<feature type="transmembrane region" description="Helical" evidence="1">
    <location>
        <begin position="41"/>
        <end position="63"/>
    </location>
</feature>
<organism evidence="2">
    <name type="scientific">marine sediment metagenome</name>
    <dbReference type="NCBI Taxonomy" id="412755"/>
    <lineage>
        <taxon>unclassified sequences</taxon>
        <taxon>metagenomes</taxon>
        <taxon>ecological metagenomes</taxon>
    </lineage>
</organism>
<accession>A0A0F9I2M8</accession>
<comment type="caution">
    <text evidence="2">The sequence shown here is derived from an EMBL/GenBank/DDBJ whole genome shotgun (WGS) entry which is preliminary data.</text>
</comment>
<evidence type="ECO:0000256" key="1">
    <source>
        <dbReference type="SAM" id="Phobius"/>
    </source>
</evidence>
<dbReference type="EMBL" id="LAZR01020664">
    <property type="protein sequence ID" value="KKL88085.1"/>
    <property type="molecule type" value="Genomic_DNA"/>
</dbReference>
<keyword evidence="1" id="KW-0472">Membrane</keyword>
<protein>
    <submittedName>
        <fullName evidence="2">Uncharacterized protein</fullName>
    </submittedName>
</protein>
<evidence type="ECO:0000313" key="2">
    <source>
        <dbReference type="EMBL" id="KKL88085.1"/>
    </source>
</evidence>
<dbReference type="AlphaFoldDB" id="A0A0F9I2M8"/>
<sequence>MLAWIILGVLLLFITLGFYFSHLHAKKKDYPFVINCDCGGGALFVCSLILLIVFLSVWMGVYLGHVGELAKMDSFQKATLSTYEYAVTETAAMLSQEGLAEAFLLDGSIEKLQLADSVSQRISELRTRLEVHNEGLARYQILENNILVGVFYPPSPDHLTYLTLKKE</sequence>